<sequence>MDLADPDIFNRDPRDHYDLLQRLGGGTYGEVFKARDKVTGDLVALKMVKMQPDDDVSTLQKEILILKTCRHANIVAYHGSYLCHRPPVRAPDQLCLPGSAPGTGLSTLTEEDTPGHQGSQHPHQRPWGGQTGMAPEGAAVALKGGYNELCDIWSLGITAIELAELQPPLFDVHPLRVLFLMTKSGYQPPRLKEKGKWSAAFHIFVKVTLNKSAKKRPGATKMLSHRLVSQPGLNRGLILELLDKLRNPGKGAAVGEIEDEEPELTVCHLHTTPPQPPWRHMEFRKLRGM</sequence>
<proteinExistence type="predicted"/>
<dbReference type="Proteomes" id="UP001732780">
    <property type="component" value="Chromosome 20"/>
</dbReference>
<evidence type="ECO:0000313" key="1">
    <source>
        <dbReference type="Proteomes" id="UP001732780"/>
    </source>
</evidence>
<keyword evidence="1" id="KW-1185">Reference proteome</keyword>
<evidence type="ECO:0000313" key="2">
    <source>
        <dbReference type="RefSeq" id="XP_074205155.1"/>
    </source>
</evidence>
<reference evidence="2" key="1">
    <citation type="submission" date="2025-08" db="UniProtKB">
        <authorList>
            <consortium name="RefSeq"/>
        </authorList>
    </citation>
    <scope>IDENTIFICATION</scope>
    <source>
        <tissue evidence="2">Blood</tissue>
    </source>
</reference>
<protein>
    <submittedName>
        <fullName evidence="2">Mitogen-activated protein kinase kinase kinase kinase 1-like</fullName>
    </submittedName>
</protein>
<gene>
    <name evidence="2" type="primary">LOC141574283</name>
</gene>
<dbReference type="RefSeq" id="XP_074205155.1">
    <property type="nucleotide sequence ID" value="XM_074349054.1"/>
</dbReference>
<name>A0AC58P549_CAMBA</name>
<organism evidence="1 2">
    <name type="scientific">Camelus bactrianus</name>
    <name type="common">Bactrian camel</name>
    <dbReference type="NCBI Taxonomy" id="9837"/>
    <lineage>
        <taxon>Eukaryota</taxon>
        <taxon>Metazoa</taxon>
        <taxon>Chordata</taxon>
        <taxon>Craniata</taxon>
        <taxon>Vertebrata</taxon>
        <taxon>Euteleostomi</taxon>
        <taxon>Mammalia</taxon>
        <taxon>Eutheria</taxon>
        <taxon>Laurasiatheria</taxon>
        <taxon>Artiodactyla</taxon>
        <taxon>Tylopoda</taxon>
        <taxon>Camelidae</taxon>
        <taxon>Camelus</taxon>
    </lineage>
</organism>
<accession>A0AC58P549</accession>